<name>A0ABV6AX27_9DEIO</name>
<accession>A0ABV6AX27</accession>
<keyword evidence="7" id="KW-1185">Reference proteome</keyword>
<feature type="region of interest" description="Disordered" evidence="4">
    <location>
        <begin position="107"/>
        <end position="135"/>
    </location>
</feature>
<sequence>MARAATPPDAFDAVADPRRRQILDALQHGERTVNELVDLLGLEQPYVSKHLRILRDVGLVSVRDDGRHRRYRVHAPALKPIHDWASQFERAWTRRFEHLDTLLEELQHLEADHDRDPTDPSDDRPPDAGADPDHP</sequence>
<dbReference type="InterPro" id="IPR011991">
    <property type="entry name" value="ArsR-like_HTH"/>
</dbReference>
<proteinExistence type="predicted"/>
<dbReference type="SUPFAM" id="SSF46785">
    <property type="entry name" value="Winged helix' DNA-binding domain"/>
    <property type="match status" value="1"/>
</dbReference>
<reference evidence="6 7" key="1">
    <citation type="submission" date="2024-09" db="EMBL/GenBank/DDBJ databases">
        <authorList>
            <person name="Sun Q."/>
            <person name="Mori K."/>
        </authorList>
    </citation>
    <scope>NUCLEOTIDE SEQUENCE [LARGE SCALE GENOMIC DNA]</scope>
    <source>
        <strain evidence="6 7">JCM 13503</strain>
    </source>
</reference>
<evidence type="ECO:0000313" key="7">
    <source>
        <dbReference type="Proteomes" id="UP001589733"/>
    </source>
</evidence>
<dbReference type="PANTHER" id="PTHR33154">
    <property type="entry name" value="TRANSCRIPTIONAL REGULATOR, ARSR FAMILY"/>
    <property type="match status" value="1"/>
</dbReference>
<evidence type="ECO:0000256" key="1">
    <source>
        <dbReference type="ARBA" id="ARBA00023015"/>
    </source>
</evidence>
<keyword evidence="1" id="KW-0805">Transcription regulation</keyword>
<feature type="domain" description="HTH arsR-type" evidence="5">
    <location>
        <begin position="1"/>
        <end position="93"/>
    </location>
</feature>
<comment type="caution">
    <text evidence="6">The sequence shown here is derived from an EMBL/GenBank/DDBJ whole genome shotgun (WGS) entry which is preliminary data.</text>
</comment>
<dbReference type="InterPro" id="IPR036388">
    <property type="entry name" value="WH-like_DNA-bd_sf"/>
</dbReference>
<dbReference type="Pfam" id="PF01022">
    <property type="entry name" value="HTH_5"/>
    <property type="match status" value="1"/>
</dbReference>
<dbReference type="CDD" id="cd00090">
    <property type="entry name" value="HTH_ARSR"/>
    <property type="match status" value="1"/>
</dbReference>
<protein>
    <submittedName>
        <fullName evidence="6">ArsR/SmtB family transcription factor</fullName>
    </submittedName>
</protein>
<dbReference type="NCBIfam" id="NF033788">
    <property type="entry name" value="HTH_metalloreg"/>
    <property type="match status" value="1"/>
</dbReference>
<dbReference type="RefSeq" id="WP_380008261.1">
    <property type="nucleotide sequence ID" value="NZ_JBHLYR010000028.1"/>
</dbReference>
<evidence type="ECO:0000256" key="2">
    <source>
        <dbReference type="ARBA" id="ARBA00023125"/>
    </source>
</evidence>
<evidence type="ECO:0000259" key="5">
    <source>
        <dbReference type="PROSITE" id="PS50987"/>
    </source>
</evidence>
<keyword evidence="3" id="KW-0804">Transcription</keyword>
<dbReference type="PANTHER" id="PTHR33154:SF33">
    <property type="entry name" value="TRANSCRIPTIONAL REPRESSOR SDPR"/>
    <property type="match status" value="1"/>
</dbReference>
<evidence type="ECO:0000313" key="6">
    <source>
        <dbReference type="EMBL" id="MFB9992070.1"/>
    </source>
</evidence>
<dbReference type="PROSITE" id="PS50987">
    <property type="entry name" value="HTH_ARSR_2"/>
    <property type="match status" value="1"/>
</dbReference>
<keyword evidence="2" id="KW-0238">DNA-binding</keyword>
<dbReference type="SMART" id="SM00418">
    <property type="entry name" value="HTH_ARSR"/>
    <property type="match status" value="1"/>
</dbReference>
<dbReference type="Gene3D" id="1.10.10.10">
    <property type="entry name" value="Winged helix-like DNA-binding domain superfamily/Winged helix DNA-binding domain"/>
    <property type="match status" value="1"/>
</dbReference>
<evidence type="ECO:0000256" key="4">
    <source>
        <dbReference type="SAM" id="MobiDB-lite"/>
    </source>
</evidence>
<dbReference type="InterPro" id="IPR001845">
    <property type="entry name" value="HTH_ArsR_DNA-bd_dom"/>
</dbReference>
<dbReference type="InterPro" id="IPR036390">
    <property type="entry name" value="WH_DNA-bd_sf"/>
</dbReference>
<evidence type="ECO:0000256" key="3">
    <source>
        <dbReference type="ARBA" id="ARBA00023163"/>
    </source>
</evidence>
<dbReference type="EMBL" id="JBHLYR010000028">
    <property type="protein sequence ID" value="MFB9992070.1"/>
    <property type="molecule type" value="Genomic_DNA"/>
</dbReference>
<dbReference type="Proteomes" id="UP001589733">
    <property type="component" value="Unassembled WGS sequence"/>
</dbReference>
<dbReference type="PRINTS" id="PR00778">
    <property type="entry name" value="HTHARSR"/>
</dbReference>
<dbReference type="InterPro" id="IPR051081">
    <property type="entry name" value="HTH_MetalResp_TranReg"/>
</dbReference>
<gene>
    <name evidence="6" type="ORF">ACFFLM_08865</name>
</gene>
<organism evidence="6 7">
    <name type="scientific">Deinococcus oregonensis</name>
    <dbReference type="NCBI Taxonomy" id="1805970"/>
    <lineage>
        <taxon>Bacteria</taxon>
        <taxon>Thermotogati</taxon>
        <taxon>Deinococcota</taxon>
        <taxon>Deinococci</taxon>
        <taxon>Deinococcales</taxon>
        <taxon>Deinococcaceae</taxon>
        <taxon>Deinococcus</taxon>
    </lineage>
</organism>